<comment type="similarity">
    <text evidence="1">Belongs to the short-chain dehydrogenases/reductases (SDR) family.</text>
</comment>
<evidence type="ECO:0000256" key="1">
    <source>
        <dbReference type="ARBA" id="ARBA00006484"/>
    </source>
</evidence>
<evidence type="ECO:0000256" key="2">
    <source>
        <dbReference type="ARBA" id="ARBA00023002"/>
    </source>
</evidence>
<keyword evidence="2" id="KW-0560">Oxidoreductase</keyword>
<dbReference type="InterPro" id="IPR020904">
    <property type="entry name" value="Sc_DH/Rdtase_CS"/>
</dbReference>
<dbReference type="PROSITE" id="PS00061">
    <property type="entry name" value="ADH_SHORT"/>
    <property type="match status" value="1"/>
</dbReference>
<dbReference type="InterPro" id="IPR036291">
    <property type="entry name" value="NAD(P)-bd_dom_sf"/>
</dbReference>
<dbReference type="PROSITE" id="PS51257">
    <property type="entry name" value="PROKAR_LIPOPROTEIN"/>
    <property type="match status" value="1"/>
</dbReference>
<dbReference type="GO" id="GO:0016491">
    <property type="term" value="F:oxidoreductase activity"/>
    <property type="evidence" value="ECO:0007669"/>
    <property type="project" value="UniProtKB-KW"/>
</dbReference>
<dbReference type="FunFam" id="3.40.50.720:FF:000084">
    <property type="entry name" value="Short-chain dehydrogenase reductase"/>
    <property type="match status" value="1"/>
</dbReference>
<dbReference type="PRINTS" id="PR00081">
    <property type="entry name" value="GDHRDH"/>
</dbReference>
<accession>A0A3P3FPI9</accession>
<dbReference type="SUPFAM" id="SSF51735">
    <property type="entry name" value="NAD(P)-binding Rossmann-fold domains"/>
    <property type="match status" value="1"/>
</dbReference>
<dbReference type="RefSeq" id="WP_125000248.1">
    <property type="nucleotide sequence ID" value="NZ_RQXT01000020.1"/>
</dbReference>
<proteinExistence type="inferred from homology"/>
<sequence length="261" mass="26700">MKDFDGKVALVTGTTGIGLATARRLAAGGAAIIACGIDRSANAAMRAELESSEAGALVIDTDVSVPDQVRDAVAAGVARFGGLDVIVNSAAVHPYGTATTTDWETWNKAMSVNVGSIHLTAHFGIPEIIRRGGGAIVNVASVQGFACQQNVAAYATTKGAIHTLTRSLALDYAAAGIRVNSVSPGSIRTPILEKAARGENGSDADVEEAYRRFGAAHPLGRIGEPEEVAELIAFLCSSKASFCTGADYKIDGGLTAGIGVK</sequence>
<dbReference type="AlphaFoldDB" id="A0A3P3FPI9"/>
<dbReference type="OrthoDB" id="7568484at2"/>
<evidence type="ECO:0000313" key="4">
    <source>
        <dbReference type="Proteomes" id="UP000273786"/>
    </source>
</evidence>
<gene>
    <name evidence="3" type="ORF">EH240_17215</name>
</gene>
<organism evidence="3 4">
    <name type="scientific">Mesorhizobium tamadayense</name>
    <dbReference type="NCBI Taxonomy" id="425306"/>
    <lineage>
        <taxon>Bacteria</taxon>
        <taxon>Pseudomonadati</taxon>
        <taxon>Pseudomonadota</taxon>
        <taxon>Alphaproteobacteria</taxon>
        <taxon>Hyphomicrobiales</taxon>
        <taxon>Phyllobacteriaceae</taxon>
        <taxon>Mesorhizobium</taxon>
    </lineage>
</organism>
<keyword evidence="4" id="KW-1185">Reference proteome</keyword>
<name>A0A3P3FPI9_9HYPH</name>
<dbReference type="PRINTS" id="PR00080">
    <property type="entry name" value="SDRFAMILY"/>
</dbReference>
<dbReference type="InterPro" id="IPR002347">
    <property type="entry name" value="SDR_fam"/>
</dbReference>
<comment type="caution">
    <text evidence="3">The sequence shown here is derived from an EMBL/GenBank/DDBJ whole genome shotgun (WGS) entry which is preliminary data.</text>
</comment>
<dbReference type="EMBL" id="RQXT01000020">
    <property type="protein sequence ID" value="RRI00083.1"/>
    <property type="molecule type" value="Genomic_DNA"/>
</dbReference>
<reference evidence="3 4" key="1">
    <citation type="submission" date="2018-11" db="EMBL/GenBank/DDBJ databases">
        <title>the genome of Mesorhizobium tamadayense DSM 28320.</title>
        <authorList>
            <person name="Gao J."/>
        </authorList>
    </citation>
    <scope>NUCLEOTIDE SEQUENCE [LARGE SCALE GENOMIC DNA]</scope>
    <source>
        <strain evidence="3 4">DSM 28320</strain>
    </source>
</reference>
<evidence type="ECO:0000313" key="3">
    <source>
        <dbReference type="EMBL" id="RRI00083.1"/>
    </source>
</evidence>
<protein>
    <submittedName>
        <fullName evidence="3">SDR family oxidoreductase</fullName>
    </submittedName>
</protein>
<dbReference type="PANTHER" id="PTHR24321">
    <property type="entry name" value="DEHYDROGENASES, SHORT CHAIN"/>
    <property type="match status" value="1"/>
</dbReference>
<dbReference type="Gene3D" id="3.40.50.720">
    <property type="entry name" value="NAD(P)-binding Rossmann-like Domain"/>
    <property type="match status" value="1"/>
</dbReference>
<dbReference type="CDD" id="cd05233">
    <property type="entry name" value="SDR_c"/>
    <property type="match status" value="1"/>
</dbReference>
<dbReference type="PANTHER" id="PTHR24321:SF14">
    <property type="entry name" value="SHORT-CHAIN TYPE DEHYDROGENASE_REDUCTASE BLR2146-RELATED"/>
    <property type="match status" value="1"/>
</dbReference>
<dbReference type="Proteomes" id="UP000273786">
    <property type="component" value="Unassembled WGS sequence"/>
</dbReference>
<dbReference type="Pfam" id="PF13561">
    <property type="entry name" value="adh_short_C2"/>
    <property type="match status" value="1"/>
</dbReference>